<dbReference type="InterPro" id="IPR001128">
    <property type="entry name" value="Cyt_P450"/>
</dbReference>
<dbReference type="GO" id="GO:0004497">
    <property type="term" value="F:monooxygenase activity"/>
    <property type="evidence" value="ECO:0007669"/>
    <property type="project" value="UniProtKB-KW"/>
</dbReference>
<comment type="similarity">
    <text evidence="1">Belongs to the cytochrome P450 family.</text>
</comment>
<dbReference type="Pfam" id="PF00067">
    <property type="entry name" value="p450"/>
    <property type="match status" value="1"/>
</dbReference>
<feature type="signal peptide" evidence="5">
    <location>
        <begin position="1"/>
        <end position="19"/>
    </location>
</feature>
<evidence type="ECO:0000256" key="4">
    <source>
        <dbReference type="ARBA" id="ARBA00023033"/>
    </source>
</evidence>
<organism evidence="6 7">
    <name type="scientific">Meganyctiphanes norvegica</name>
    <name type="common">Northern krill</name>
    <name type="synonym">Thysanopoda norvegica</name>
    <dbReference type="NCBI Taxonomy" id="48144"/>
    <lineage>
        <taxon>Eukaryota</taxon>
        <taxon>Metazoa</taxon>
        <taxon>Ecdysozoa</taxon>
        <taxon>Arthropoda</taxon>
        <taxon>Crustacea</taxon>
        <taxon>Multicrustacea</taxon>
        <taxon>Malacostraca</taxon>
        <taxon>Eumalacostraca</taxon>
        <taxon>Eucarida</taxon>
        <taxon>Euphausiacea</taxon>
        <taxon>Euphausiidae</taxon>
        <taxon>Meganyctiphanes</taxon>
    </lineage>
</organism>
<dbReference type="PRINTS" id="PR00463">
    <property type="entry name" value="EP450I"/>
</dbReference>
<dbReference type="GO" id="GO:0005506">
    <property type="term" value="F:iron ion binding"/>
    <property type="evidence" value="ECO:0007669"/>
    <property type="project" value="InterPro"/>
</dbReference>
<evidence type="ECO:0000313" key="7">
    <source>
        <dbReference type="Proteomes" id="UP001497623"/>
    </source>
</evidence>
<feature type="chain" id="PRO_5044010750" description="Cytochrome P450" evidence="5">
    <location>
        <begin position="20"/>
        <end position="250"/>
    </location>
</feature>
<name>A0AAV2QRM1_MEGNR</name>
<evidence type="ECO:0000256" key="3">
    <source>
        <dbReference type="ARBA" id="ARBA00023004"/>
    </source>
</evidence>
<comment type="caution">
    <text evidence="6">The sequence shown here is derived from an EMBL/GenBank/DDBJ whole genome shotgun (WGS) entry which is preliminary data.</text>
</comment>
<gene>
    <name evidence="6" type="ORF">MNOR_LOCUS14593</name>
</gene>
<keyword evidence="3" id="KW-0408">Iron</keyword>
<keyword evidence="7" id="KW-1185">Reference proteome</keyword>
<keyword evidence="2" id="KW-0479">Metal-binding</keyword>
<feature type="non-terminal residue" evidence="6">
    <location>
        <position position="250"/>
    </location>
</feature>
<protein>
    <recommendedName>
        <fullName evidence="8">Cytochrome P450</fullName>
    </recommendedName>
</protein>
<feature type="non-terminal residue" evidence="6">
    <location>
        <position position="1"/>
    </location>
</feature>
<dbReference type="InterPro" id="IPR050182">
    <property type="entry name" value="Cytochrome_P450_fam2"/>
</dbReference>
<dbReference type="PANTHER" id="PTHR24300">
    <property type="entry name" value="CYTOCHROME P450 508A4-RELATED"/>
    <property type="match status" value="1"/>
</dbReference>
<keyword evidence="4" id="KW-0560">Oxidoreductase</keyword>
<sequence length="250" mass="28260">RMLVELLLLVVVVVLLMKASRPPPGIPPGLWGLPIIGSFPDTSVPFTEYIHGLAKRFGDIFHLKVGSRLMFFISDFNMAKTALSGHDGVDRPNLFTFQLFTHFKSYGLVSSSGERWQANKRSSLRYLKDFGMGRSSLQDAIQDEAVALLQDLDQCVGKPTEISWNLNVSILNVLWKIVADKRYEIADNKIQYFAQLMNGNVELINGPVALLDIFPFLIPLVPTFIKNKWMKVDVLESNRDLLFELIMVCN</sequence>
<dbReference type="PANTHER" id="PTHR24300:SF417">
    <property type="entry name" value="CYTOCHROME P450 508B1-RELATED"/>
    <property type="match status" value="1"/>
</dbReference>
<keyword evidence="5" id="KW-0732">Signal</keyword>
<dbReference type="EMBL" id="CAXKWB010008788">
    <property type="protein sequence ID" value="CAL4092454.1"/>
    <property type="molecule type" value="Genomic_DNA"/>
</dbReference>
<dbReference type="GO" id="GO:0016705">
    <property type="term" value="F:oxidoreductase activity, acting on paired donors, with incorporation or reduction of molecular oxygen"/>
    <property type="evidence" value="ECO:0007669"/>
    <property type="project" value="InterPro"/>
</dbReference>
<dbReference type="Gene3D" id="1.10.630.10">
    <property type="entry name" value="Cytochrome P450"/>
    <property type="match status" value="1"/>
</dbReference>
<reference evidence="6 7" key="1">
    <citation type="submission" date="2024-05" db="EMBL/GenBank/DDBJ databases">
        <authorList>
            <person name="Wallberg A."/>
        </authorList>
    </citation>
    <scope>NUCLEOTIDE SEQUENCE [LARGE SCALE GENOMIC DNA]</scope>
</reference>
<dbReference type="SUPFAM" id="SSF48264">
    <property type="entry name" value="Cytochrome P450"/>
    <property type="match status" value="1"/>
</dbReference>
<dbReference type="Proteomes" id="UP001497623">
    <property type="component" value="Unassembled WGS sequence"/>
</dbReference>
<dbReference type="AlphaFoldDB" id="A0AAV2QRM1"/>
<evidence type="ECO:0000256" key="1">
    <source>
        <dbReference type="ARBA" id="ARBA00010617"/>
    </source>
</evidence>
<evidence type="ECO:0000313" key="6">
    <source>
        <dbReference type="EMBL" id="CAL4092454.1"/>
    </source>
</evidence>
<dbReference type="InterPro" id="IPR036396">
    <property type="entry name" value="Cyt_P450_sf"/>
</dbReference>
<dbReference type="InterPro" id="IPR002401">
    <property type="entry name" value="Cyt_P450_E_grp-I"/>
</dbReference>
<accession>A0AAV2QRM1</accession>
<evidence type="ECO:0000256" key="2">
    <source>
        <dbReference type="ARBA" id="ARBA00022723"/>
    </source>
</evidence>
<evidence type="ECO:0000256" key="5">
    <source>
        <dbReference type="SAM" id="SignalP"/>
    </source>
</evidence>
<proteinExistence type="inferred from homology"/>
<dbReference type="GO" id="GO:0020037">
    <property type="term" value="F:heme binding"/>
    <property type="evidence" value="ECO:0007669"/>
    <property type="project" value="InterPro"/>
</dbReference>
<keyword evidence="4" id="KW-0503">Monooxygenase</keyword>
<evidence type="ECO:0008006" key="8">
    <source>
        <dbReference type="Google" id="ProtNLM"/>
    </source>
</evidence>